<dbReference type="Gene3D" id="2.60.200.20">
    <property type="match status" value="1"/>
</dbReference>
<feature type="region of interest" description="Disordered" evidence="11">
    <location>
        <begin position="1722"/>
        <end position="2087"/>
    </location>
</feature>
<dbReference type="CDD" id="cd06789">
    <property type="entry name" value="PDZ_AFDN-like"/>
    <property type="match status" value="1"/>
</dbReference>
<feature type="compositionally biased region" description="Polar residues" evidence="11">
    <location>
        <begin position="2386"/>
        <end position="2399"/>
    </location>
</feature>
<protein>
    <recommendedName>
        <fullName evidence="9">Afadin</fullName>
    </recommendedName>
    <alternativeName>
        <fullName evidence="10">Afadin adherens junction formation factor</fullName>
    </alternativeName>
</protein>
<dbReference type="GO" id="GO:0032880">
    <property type="term" value="P:regulation of protein localization"/>
    <property type="evidence" value="ECO:0007669"/>
    <property type="project" value="TreeGrafter"/>
</dbReference>
<feature type="region of interest" description="Disordered" evidence="11">
    <location>
        <begin position="1"/>
        <end position="25"/>
    </location>
</feature>
<dbReference type="Pfam" id="PF00788">
    <property type="entry name" value="RA"/>
    <property type="match status" value="2"/>
</dbReference>
<feature type="compositionally biased region" description="Basic and acidic residues" evidence="11">
    <location>
        <begin position="1846"/>
        <end position="1864"/>
    </location>
</feature>
<evidence type="ECO:0000259" key="14">
    <source>
        <dbReference type="PROSITE" id="PS51126"/>
    </source>
</evidence>
<feature type="domain" description="Ras-associating" evidence="13">
    <location>
        <begin position="584"/>
        <end position="680"/>
    </location>
</feature>
<dbReference type="CDD" id="cd01782">
    <property type="entry name" value="RA1_Afadin"/>
    <property type="match status" value="1"/>
</dbReference>
<feature type="compositionally biased region" description="Basic and acidic residues" evidence="11">
    <location>
        <begin position="2407"/>
        <end position="2416"/>
    </location>
</feature>
<dbReference type="SUPFAM" id="SSF54236">
    <property type="entry name" value="Ubiquitin-like"/>
    <property type="match status" value="2"/>
</dbReference>
<dbReference type="PANTHER" id="PTHR10398">
    <property type="entry name" value="AFADIN"/>
    <property type="match status" value="1"/>
</dbReference>
<evidence type="ECO:0000259" key="12">
    <source>
        <dbReference type="PROSITE" id="PS50106"/>
    </source>
</evidence>
<feature type="domain" description="PDZ" evidence="12">
    <location>
        <begin position="1564"/>
        <end position="1650"/>
    </location>
</feature>
<feature type="region of interest" description="Disordered" evidence="11">
    <location>
        <begin position="679"/>
        <end position="700"/>
    </location>
</feature>
<dbReference type="InterPro" id="IPR028842">
    <property type="entry name" value="Afadin"/>
</dbReference>
<dbReference type="GO" id="GO:0034330">
    <property type="term" value="P:cell junction organization"/>
    <property type="evidence" value="ECO:0007669"/>
    <property type="project" value="UniProtKB-ARBA"/>
</dbReference>
<feature type="compositionally biased region" description="Acidic residues" evidence="11">
    <location>
        <begin position="2138"/>
        <end position="2150"/>
    </location>
</feature>
<dbReference type="Pfam" id="PF00595">
    <property type="entry name" value="PDZ"/>
    <property type="match status" value="1"/>
</dbReference>
<feature type="region of interest" description="Disordered" evidence="11">
    <location>
        <begin position="254"/>
        <end position="285"/>
    </location>
</feature>
<dbReference type="SUPFAM" id="SSF50156">
    <property type="entry name" value="PDZ domain-like"/>
    <property type="match status" value="1"/>
</dbReference>
<dbReference type="FunFam" id="2.60.200.20:FF:000006">
    <property type="entry name" value="Afadin, adherens junction formation factor"/>
    <property type="match status" value="1"/>
</dbReference>
<evidence type="ECO:0000313" key="16">
    <source>
        <dbReference type="Proteomes" id="UP001239994"/>
    </source>
</evidence>
<dbReference type="Proteomes" id="UP001239994">
    <property type="component" value="Unassembled WGS sequence"/>
</dbReference>
<feature type="compositionally biased region" description="Basic and acidic residues" evidence="11">
    <location>
        <begin position="979"/>
        <end position="1000"/>
    </location>
</feature>
<evidence type="ECO:0000313" key="15">
    <source>
        <dbReference type="EMBL" id="KAK1796128.1"/>
    </source>
</evidence>
<dbReference type="GO" id="GO:0005737">
    <property type="term" value="C:cytoplasm"/>
    <property type="evidence" value="ECO:0007669"/>
    <property type="project" value="UniProtKB-ARBA"/>
</dbReference>
<keyword evidence="2" id="KW-0597">Phosphoprotein</keyword>
<dbReference type="InterPro" id="IPR008984">
    <property type="entry name" value="SMAD_FHA_dom_sf"/>
</dbReference>
<keyword evidence="6" id="KW-0007">Acetylation</keyword>
<feature type="region of interest" description="Disordered" evidence="11">
    <location>
        <begin position="832"/>
        <end position="868"/>
    </location>
</feature>
<comment type="function">
    <text evidence="8">Belongs to an adhesion system, probably together with the E-cadherin-catenin system, which plays a role in the organization of homotypic, interneuronal and heterotypic cell-cell adherens junctions (AJs). Nectin- and actin-filament-binding protein that connects nectin to the actin cytoskeleton. May play a key role in the organization of epithelial structures of the embryonic ectoderm. Essential for the organization of adherens junctions.</text>
</comment>
<feature type="compositionally biased region" description="Basic and acidic residues" evidence="11">
    <location>
        <begin position="859"/>
        <end position="868"/>
    </location>
</feature>
<dbReference type="GO" id="GO:0007155">
    <property type="term" value="P:cell adhesion"/>
    <property type="evidence" value="ECO:0007669"/>
    <property type="project" value="UniProtKB-KW"/>
</dbReference>
<dbReference type="SMART" id="SM00228">
    <property type="entry name" value="PDZ"/>
    <property type="match status" value="1"/>
</dbReference>
<dbReference type="Gene3D" id="3.10.20.90">
    <property type="entry name" value="Phosphatidylinositol 3-kinase Catalytic Subunit, Chain A, domain 1"/>
    <property type="match status" value="2"/>
</dbReference>
<dbReference type="InterPro" id="IPR000253">
    <property type="entry name" value="FHA_dom"/>
</dbReference>
<feature type="region of interest" description="Disordered" evidence="11">
    <location>
        <begin position="499"/>
        <end position="529"/>
    </location>
</feature>
<evidence type="ECO:0000259" key="13">
    <source>
        <dbReference type="PROSITE" id="PS50200"/>
    </source>
</evidence>
<dbReference type="PROSITE" id="PS50200">
    <property type="entry name" value="RA"/>
    <property type="match status" value="2"/>
</dbReference>
<dbReference type="FunFam" id="2.30.42.10:FF:000032">
    <property type="entry name" value="Afadin isoform A"/>
    <property type="match status" value="1"/>
</dbReference>
<feature type="compositionally biased region" description="Pro residues" evidence="11">
    <location>
        <begin position="2328"/>
        <end position="2338"/>
    </location>
</feature>
<dbReference type="SUPFAM" id="SSF49879">
    <property type="entry name" value="SMAD/FHA domain"/>
    <property type="match status" value="1"/>
</dbReference>
<gene>
    <name evidence="15" type="ORF">P4O66_009206</name>
</gene>
<comment type="subcellular location">
    <subcellularLocation>
        <location evidence="1">Cell junction</location>
        <location evidence="1">Adherens junction</location>
    </subcellularLocation>
</comment>
<feature type="region of interest" description="Disordered" evidence="11">
    <location>
        <begin position="2446"/>
        <end position="2469"/>
    </location>
</feature>
<feature type="domain" description="Dilute" evidence="14">
    <location>
        <begin position="1225"/>
        <end position="1467"/>
    </location>
</feature>
<feature type="compositionally biased region" description="Basic and acidic residues" evidence="11">
    <location>
        <begin position="510"/>
        <end position="529"/>
    </location>
</feature>
<feature type="compositionally biased region" description="Basic and acidic residues" evidence="11">
    <location>
        <begin position="2158"/>
        <end position="2238"/>
    </location>
</feature>
<dbReference type="SMART" id="SM00314">
    <property type="entry name" value="RA"/>
    <property type="match status" value="2"/>
</dbReference>
<evidence type="ECO:0000256" key="1">
    <source>
        <dbReference type="ARBA" id="ARBA00004536"/>
    </source>
</evidence>
<dbReference type="FunFam" id="3.10.20.90:FF:000033">
    <property type="entry name" value="afadin isoform X1"/>
    <property type="match status" value="1"/>
</dbReference>
<feature type="compositionally biased region" description="Pro residues" evidence="11">
    <location>
        <begin position="1994"/>
        <end position="2021"/>
    </location>
</feature>
<evidence type="ECO:0000256" key="9">
    <source>
        <dbReference type="ARBA" id="ARBA00073709"/>
    </source>
</evidence>
<evidence type="ECO:0000256" key="7">
    <source>
        <dbReference type="ARBA" id="ARBA00023054"/>
    </source>
</evidence>
<feature type="compositionally biased region" description="Polar residues" evidence="11">
    <location>
        <begin position="2275"/>
        <end position="2287"/>
    </location>
</feature>
<dbReference type="PANTHER" id="PTHR10398:SF2">
    <property type="entry name" value="AFADIN"/>
    <property type="match status" value="1"/>
</dbReference>
<evidence type="ECO:0000256" key="8">
    <source>
        <dbReference type="ARBA" id="ARBA00058472"/>
    </source>
</evidence>
<dbReference type="InterPro" id="IPR002710">
    <property type="entry name" value="Dilute_dom"/>
</dbReference>
<dbReference type="InterPro" id="IPR001478">
    <property type="entry name" value="PDZ"/>
</dbReference>
<keyword evidence="7" id="KW-0175">Coiled coil</keyword>
<evidence type="ECO:0000256" key="3">
    <source>
        <dbReference type="ARBA" id="ARBA00022737"/>
    </source>
</evidence>
<keyword evidence="3" id="KW-0677">Repeat</keyword>
<dbReference type="InterPro" id="IPR029071">
    <property type="entry name" value="Ubiquitin-like_domsf"/>
</dbReference>
<dbReference type="GO" id="GO:0030154">
    <property type="term" value="P:cell differentiation"/>
    <property type="evidence" value="ECO:0007669"/>
    <property type="project" value="UniProtKB-ARBA"/>
</dbReference>
<keyword evidence="16" id="KW-1185">Reference proteome</keyword>
<dbReference type="InterPro" id="IPR000159">
    <property type="entry name" value="RA_dom"/>
</dbReference>
<dbReference type="Pfam" id="PF00498">
    <property type="entry name" value="FHA"/>
    <property type="match status" value="1"/>
</dbReference>
<comment type="caution">
    <text evidence="15">The sequence shown here is derived from an EMBL/GenBank/DDBJ whole genome shotgun (WGS) entry which is preliminary data.</text>
</comment>
<proteinExistence type="predicted"/>
<evidence type="ECO:0000256" key="11">
    <source>
        <dbReference type="SAM" id="MobiDB-lite"/>
    </source>
</evidence>
<dbReference type="GO" id="GO:0007165">
    <property type="term" value="P:signal transduction"/>
    <property type="evidence" value="ECO:0007669"/>
    <property type="project" value="InterPro"/>
</dbReference>
<feature type="compositionally biased region" description="Low complexity" evidence="11">
    <location>
        <begin position="1876"/>
        <end position="1889"/>
    </location>
</feature>
<dbReference type="GO" id="GO:0050839">
    <property type="term" value="F:cell adhesion molecule binding"/>
    <property type="evidence" value="ECO:0007669"/>
    <property type="project" value="TreeGrafter"/>
</dbReference>
<dbReference type="InterPro" id="IPR036034">
    <property type="entry name" value="PDZ_sf"/>
</dbReference>
<reference evidence="15" key="1">
    <citation type="submission" date="2023-03" db="EMBL/GenBank/DDBJ databases">
        <title>Electrophorus voltai genome.</title>
        <authorList>
            <person name="Bian C."/>
        </authorList>
    </citation>
    <scope>NUCLEOTIDE SEQUENCE</scope>
    <source>
        <strain evidence="15">CB-2022</strain>
        <tissue evidence="15">Muscle</tissue>
    </source>
</reference>
<feature type="compositionally biased region" description="Basic and acidic residues" evidence="11">
    <location>
        <begin position="1670"/>
        <end position="1687"/>
    </location>
</feature>
<feature type="compositionally biased region" description="Basic residues" evidence="11">
    <location>
        <begin position="499"/>
        <end position="509"/>
    </location>
</feature>
<dbReference type="PROSITE" id="PS50106">
    <property type="entry name" value="PDZ"/>
    <property type="match status" value="1"/>
</dbReference>
<dbReference type="PROSITE" id="PS51126">
    <property type="entry name" value="DILUTE"/>
    <property type="match status" value="1"/>
</dbReference>
<feature type="region of interest" description="Disordered" evidence="11">
    <location>
        <begin position="967"/>
        <end position="1001"/>
    </location>
</feature>
<feature type="compositionally biased region" description="Polar residues" evidence="11">
    <location>
        <begin position="1691"/>
        <end position="1702"/>
    </location>
</feature>
<feature type="compositionally biased region" description="Basic and acidic residues" evidence="11">
    <location>
        <begin position="2076"/>
        <end position="2087"/>
    </location>
</feature>
<feature type="compositionally biased region" description="Low complexity" evidence="11">
    <location>
        <begin position="2357"/>
        <end position="2369"/>
    </location>
</feature>
<evidence type="ECO:0000256" key="5">
    <source>
        <dbReference type="ARBA" id="ARBA00022949"/>
    </source>
</evidence>
<evidence type="ECO:0000256" key="4">
    <source>
        <dbReference type="ARBA" id="ARBA00022889"/>
    </source>
</evidence>
<feature type="compositionally biased region" description="Low complexity" evidence="11">
    <location>
        <begin position="1984"/>
        <end position="1993"/>
    </location>
</feature>
<dbReference type="Gene3D" id="2.30.42.10">
    <property type="match status" value="1"/>
</dbReference>
<feature type="compositionally biased region" description="Basic and acidic residues" evidence="11">
    <location>
        <begin position="2050"/>
        <end position="2066"/>
    </location>
</feature>
<feature type="compositionally biased region" description="Basic and acidic residues" evidence="11">
    <location>
        <begin position="679"/>
        <end position="695"/>
    </location>
</feature>
<dbReference type="GO" id="GO:0005912">
    <property type="term" value="C:adherens junction"/>
    <property type="evidence" value="ECO:0007669"/>
    <property type="project" value="UniProtKB-SubCell"/>
</dbReference>
<dbReference type="CDD" id="cd15471">
    <property type="entry name" value="Myo5p-like_CBD_afadin"/>
    <property type="match status" value="1"/>
</dbReference>
<feature type="compositionally biased region" description="Polar residues" evidence="11">
    <location>
        <begin position="1729"/>
        <end position="1740"/>
    </location>
</feature>
<sequence>GAYRGESGATRKQEKRQRRRGASTGYYESQRSLRPLFKTRTRCDFFFQSCGIGSVLTRQRICFCRKNNYSGLRMSGNREEERRKLADIINHWNANRLDLFEISQPTEVMVLNRARPGLCKYSHRRSEREATEHGLVPLRTRAQRNQIAPEEEEPAARRGSGFRDEAMEGSAEARSNPSTLCRSVIKQALDVWLEGAVSDRQCCEAGFDSWPHDMPSRDSSIRRTHLAWPSSISSPCQLLTQSAAWASYPAGSGAGWGEQGGKAARQQPPRVPGAQSPGMEEDEGNVYGLEGNKILRQVQGRTLGTPNPAAQAGYYAHFSWAELAGVGGAYAPATRAELETMTNASSVSPRQELEFHGVMRFYFQDRVAGNFATKCIRVSSTATTQDVIETLAEKFRPDMRMLSSPKYSLYEVHVSGEERKLDLDEKPLVVQLNWNKDDREGRFVLKNENDIVPKTPARATPLTPPALSSHPISLFPQKTQSNGPEKEKEGVIQNFKRTLSKKEKKKEKRKDKEAFARIPDGDEHALNREDGENSRLAAEVYKDMPETSFTRTISNPEVVMKRRRQQKLEKRMQEFRSSDGRPDSGGTLRIYADSLKPNIPYKTILLSTTDTADFAVAEALEKYGLEKENPREYCIAQVVHSDDKPVKETVLEDAECPLQIFRDWTSDKEALVFQLKKRPPDYAPKKGRKPDDRMGSLHGALPPEKLPYLVELSPGRGNHYAYYAYRQPEDGSDSRDKPKLYRLQHSVTEVGSERGEDGNIQLFGPGILPHHCNLMHADGLVTVTPASLDGETFVDGQRISDTTVLRSGMTLQFGAAHVFKFVDPSYDHAMAKRDPGPMVKGRHKSGEKSSGTLSAMRNEGQERREHRNTIGLKKGAQTGVLWAGAEDASLQLESAELFMPARSFASSAVVLTIFLLSLLVTSVLGTLLPWQQMLHVCEKRVGAFLKAVLCNACPSCSTKSVITVAARQPPQRGSLQQNRGERERARERMKEREKKGDVRSWHTSGLTKSLSDLITVGSVSWRSVPETTFDLHGDIHSNTALPTSKSSGKLEMDRSANMSERGMVKPMIRGEQQDFSKHDGRYLSPYSHYKPNPLINNPASLDPYTHILAHAMLYGRSAAGSLERWVSVDSGVNIAYVSWVTEHLLSPHRSHDGPELTLPASIEFRDNSEDAFLSAIINYTNSSTVHFKLSPTYVLYMTCRYVLSSHYRPDISPSERTHKVIAIVNKMVNMMEGVIQVSKQKNIAGALAFWMANASELLNFIKQDKDLSRITLDAQDVLAHLVQMAFKYLVHCLQSDLNNYMPAFLDDPEEQNPQRPKIEDVLHTLTGAMSLLRRCRVNAALTIQLFSQLFHFINMWLFNKLVTESDSGLCSHYWGAILRQQLSHIEAWAEKQGLELAADCHLSRIVQATTLLTMDKYSVQDVQNINNTCFKLNSLQLNALMSNYHCAPDEPYIPPELIDHVVSVAENTADELARSDGREVQLEEDPDLQLPFLLPEDGYSCDVVRNIPNGFQEFLEPLCQRGFCRLSPHPRSPGTWTVYFEGADCDSHFSTDTADLPMRKEPEVVTVTLKKHNGMGLSIVAAKGAGQEKLGIYIKSVVKGGAADMDGRLAAGDQLLSVDGRSLVGLSQERAAELMTRTGSVVTLEVAKQGAIYHGLATLLNQPSPMMPRASDRGRADKGKARPKSEGFELYNNSVQNGSPESPQGAWDAYPEPKREDRLLKNRADHRSSPNVANQAQSPGGKSVYPGPPGKITSVSTGNLCPDEEPSPPRPEAYPIPTQTYPREYFTFPASKSQDRMAPGPGQAWQGPEPEPLPPMPEHHHNSMAMQRVARSQEELCDTPGVYPAERLRQEDLLHLQQQREAEYQRAAGGEPWNHQVSSSVESSTSSQEHLNYAPSAKPQGNHKSGPGRWKTPIAPHSAPVGQQAAAALADRKKREEQQRWYEKEKARLEEERDRKRREQERKLGQIRNPVVPGPVLPNTQQGPMALPPQHQQMPPPQPPVPVPLSQPYLPPAQPAQAQPPRPEKLSAAPRPPPHDTVIRDMQPQQQPRTIERRDLQYITISKDELSASDSLSPDPWKRDAREKLEKQQQLHIVDLLDKEIQELQAKPERTAEESDRLRKLMLEWQFQKRLQESKQSEEDEEEEDDEEVDTVLIMQRLEAEKRARLQDEERRRKQQLDQIRKREAEERAKQEEERRWREEERARREAEEKRRQEEEYYTRLEAERRRQHEEVERKLLTPDEPGLYRPPLPRDYQPPSPATTPATNNSNPPPTPPQRNTSYLKTQVVSPDTLYTAKFVPYNDEEEEDAGLAGQVKLSATRKSYGDLPPAQKPQPPPPTARKPRPLSDGIFLSSSFQLPAAANANSTAPKAGQAPPPPTKPSFIPSTNAKGFNSYTGNTTAGVVGSGDVFKDPREKWTKGGQDQENLIGGAPENLTFKERQRLFSQGKEVSNKVKASRKLTELENELNTKQ</sequence>
<feature type="compositionally biased region" description="Basic and acidic residues" evidence="11">
    <location>
        <begin position="2457"/>
        <end position="2469"/>
    </location>
</feature>
<dbReference type="FunFam" id="3.10.20.90:FF:000025">
    <property type="entry name" value="Afadin, adherens junction formation factor"/>
    <property type="match status" value="1"/>
</dbReference>
<keyword evidence="5" id="KW-0965">Cell junction</keyword>
<dbReference type="InterPro" id="IPR037977">
    <property type="entry name" value="CBD_Afadin"/>
</dbReference>
<accession>A0AAD9DWV2</accession>
<dbReference type="SMART" id="SM01132">
    <property type="entry name" value="DIL"/>
    <property type="match status" value="1"/>
</dbReference>
<evidence type="ECO:0000256" key="10">
    <source>
        <dbReference type="ARBA" id="ARBA00083790"/>
    </source>
</evidence>
<evidence type="ECO:0000256" key="2">
    <source>
        <dbReference type="ARBA" id="ARBA00022553"/>
    </source>
</evidence>
<feature type="region of interest" description="Disordered" evidence="11">
    <location>
        <begin position="144"/>
        <end position="178"/>
    </location>
</feature>
<evidence type="ECO:0000256" key="6">
    <source>
        <dbReference type="ARBA" id="ARBA00022990"/>
    </source>
</evidence>
<feature type="compositionally biased region" description="Basic and acidic residues" evidence="11">
    <location>
        <begin position="1930"/>
        <end position="1964"/>
    </location>
</feature>
<dbReference type="Pfam" id="PF01843">
    <property type="entry name" value="DIL"/>
    <property type="match status" value="1"/>
</dbReference>
<organism evidence="15 16">
    <name type="scientific">Electrophorus voltai</name>
    <dbReference type="NCBI Taxonomy" id="2609070"/>
    <lineage>
        <taxon>Eukaryota</taxon>
        <taxon>Metazoa</taxon>
        <taxon>Chordata</taxon>
        <taxon>Craniata</taxon>
        <taxon>Vertebrata</taxon>
        <taxon>Euteleostomi</taxon>
        <taxon>Actinopterygii</taxon>
        <taxon>Neopterygii</taxon>
        <taxon>Teleostei</taxon>
        <taxon>Ostariophysi</taxon>
        <taxon>Gymnotiformes</taxon>
        <taxon>Gymnotoidei</taxon>
        <taxon>Gymnotidae</taxon>
        <taxon>Electrophorus</taxon>
    </lineage>
</organism>
<dbReference type="EMBL" id="JAROKS010000015">
    <property type="protein sequence ID" value="KAK1796128.1"/>
    <property type="molecule type" value="Genomic_DNA"/>
</dbReference>
<name>A0AAD9DWV2_9TELE</name>
<feature type="non-terminal residue" evidence="15">
    <location>
        <position position="2469"/>
    </location>
</feature>
<keyword evidence="4" id="KW-0130">Cell adhesion</keyword>
<feature type="region of interest" description="Disordered" evidence="11">
    <location>
        <begin position="1661"/>
        <end position="1710"/>
    </location>
</feature>
<feature type="compositionally biased region" description="Pro residues" evidence="11">
    <location>
        <begin position="2245"/>
        <end position="2259"/>
    </location>
</feature>
<feature type="region of interest" description="Disordered" evidence="11">
    <location>
        <begin position="2131"/>
        <end position="2429"/>
    </location>
</feature>
<feature type="domain" description="Ras-associating" evidence="13">
    <location>
        <begin position="355"/>
        <end position="450"/>
    </location>
</feature>
<dbReference type="CDD" id="cd22711">
    <property type="entry name" value="FHA_AFDN"/>
    <property type="match status" value="1"/>
</dbReference>
<dbReference type="CDD" id="cd01781">
    <property type="entry name" value="RA2_Afadin"/>
    <property type="match status" value="1"/>
</dbReference>